<sequence>MEANVTPVNAEVKKKSSKFGIALATLTGGIGLAISVITIPFITPAFRKICLPYVPSTTDQIKNIILALKGRSGSVLDVGSGDGRIVIAAAKAGFQADGIELNPWLVYFSKLSAINHGVSSKTLFLRKNLWKYNLEKYDNIVIFVVTEMIEDLIAKFQSELKPNCSIIVCRFPLQNYKPISTIGEGLDTVWVYKTPLMNNL</sequence>
<dbReference type="Pfam" id="PF13489">
    <property type="entry name" value="Methyltransf_23"/>
    <property type="match status" value="1"/>
</dbReference>
<evidence type="ECO:0000313" key="6">
    <source>
        <dbReference type="Proteomes" id="UP000695007"/>
    </source>
</evidence>
<dbReference type="CDD" id="cd02440">
    <property type="entry name" value="AdoMet_MTases"/>
    <property type="match status" value="1"/>
</dbReference>
<comment type="similarity">
    <text evidence="1">Belongs to the ANT/ATPSC lysine N-methyltransferase family.</text>
</comment>
<evidence type="ECO:0000256" key="2">
    <source>
        <dbReference type="ARBA" id="ARBA00022603"/>
    </source>
</evidence>
<dbReference type="Gene3D" id="3.40.50.150">
    <property type="entry name" value="Vaccinia Virus protein VP39"/>
    <property type="match status" value="1"/>
</dbReference>
<name>A0AAJ6YG13_9HYME</name>
<dbReference type="GO" id="GO:0016279">
    <property type="term" value="F:protein-lysine N-methyltransferase activity"/>
    <property type="evidence" value="ECO:0007669"/>
    <property type="project" value="InterPro"/>
</dbReference>
<keyword evidence="5" id="KW-0472">Membrane</keyword>
<organism evidence="6 7">
    <name type="scientific">Ceratosolen solmsi marchali</name>
    <dbReference type="NCBI Taxonomy" id="326594"/>
    <lineage>
        <taxon>Eukaryota</taxon>
        <taxon>Metazoa</taxon>
        <taxon>Ecdysozoa</taxon>
        <taxon>Arthropoda</taxon>
        <taxon>Hexapoda</taxon>
        <taxon>Insecta</taxon>
        <taxon>Pterygota</taxon>
        <taxon>Neoptera</taxon>
        <taxon>Endopterygota</taxon>
        <taxon>Hymenoptera</taxon>
        <taxon>Apocrita</taxon>
        <taxon>Proctotrupomorpha</taxon>
        <taxon>Chalcidoidea</taxon>
        <taxon>Agaonidae</taxon>
        <taxon>Agaoninae</taxon>
        <taxon>Ceratosolen</taxon>
    </lineage>
</organism>
<gene>
    <name evidence="7" type="primary">LOC105361809</name>
</gene>
<dbReference type="InterPro" id="IPR029063">
    <property type="entry name" value="SAM-dependent_MTases_sf"/>
</dbReference>
<dbReference type="PANTHER" id="PTHR13610">
    <property type="entry name" value="METHYLTRANSFERASE DOMAIN-CONTAINING PROTEIN"/>
    <property type="match status" value="1"/>
</dbReference>
<dbReference type="GeneID" id="105361809"/>
<proteinExistence type="inferred from homology"/>
<dbReference type="GO" id="GO:0032259">
    <property type="term" value="P:methylation"/>
    <property type="evidence" value="ECO:0007669"/>
    <property type="project" value="UniProtKB-KW"/>
</dbReference>
<dbReference type="SUPFAM" id="SSF53335">
    <property type="entry name" value="S-adenosyl-L-methionine-dependent methyltransferases"/>
    <property type="match status" value="1"/>
</dbReference>
<dbReference type="AlphaFoldDB" id="A0AAJ6YG13"/>
<dbReference type="RefSeq" id="XP_011497392.1">
    <property type="nucleotide sequence ID" value="XM_011499090.1"/>
</dbReference>
<dbReference type="Proteomes" id="UP000695007">
    <property type="component" value="Unplaced"/>
</dbReference>
<evidence type="ECO:0000256" key="3">
    <source>
        <dbReference type="ARBA" id="ARBA00022679"/>
    </source>
</evidence>
<evidence type="ECO:0000313" key="7">
    <source>
        <dbReference type="RefSeq" id="XP_011497392.1"/>
    </source>
</evidence>
<keyword evidence="4" id="KW-0949">S-adenosyl-L-methionine</keyword>
<dbReference type="KEGG" id="csol:105361809"/>
<keyword evidence="5" id="KW-0812">Transmembrane</keyword>
<dbReference type="PANTHER" id="PTHR13610:SF9">
    <property type="entry name" value="FI06469P"/>
    <property type="match status" value="1"/>
</dbReference>
<keyword evidence="2" id="KW-0489">Methyltransferase</keyword>
<keyword evidence="6" id="KW-1185">Reference proteome</keyword>
<evidence type="ECO:0000256" key="4">
    <source>
        <dbReference type="ARBA" id="ARBA00022691"/>
    </source>
</evidence>
<dbReference type="GO" id="GO:1905706">
    <property type="term" value="P:regulation of mitochondrial ATP synthesis coupled proton transport"/>
    <property type="evidence" value="ECO:0007669"/>
    <property type="project" value="TreeGrafter"/>
</dbReference>
<evidence type="ECO:0000256" key="1">
    <source>
        <dbReference type="ARBA" id="ARBA00010633"/>
    </source>
</evidence>
<dbReference type="GO" id="GO:0005739">
    <property type="term" value="C:mitochondrion"/>
    <property type="evidence" value="ECO:0007669"/>
    <property type="project" value="TreeGrafter"/>
</dbReference>
<dbReference type="InterPro" id="IPR026170">
    <property type="entry name" value="FAM173A/B"/>
</dbReference>
<reference evidence="7" key="1">
    <citation type="submission" date="2025-08" db="UniProtKB">
        <authorList>
            <consortium name="RefSeq"/>
        </authorList>
    </citation>
    <scope>IDENTIFICATION</scope>
</reference>
<keyword evidence="5" id="KW-1133">Transmembrane helix</keyword>
<accession>A0AAJ6YG13</accession>
<keyword evidence="3" id="KW-0808">Transferase</keyword>
<feature type="transmembrane region" description="Helical" evidence="5">
    <location>
        <begin position="21"/>
        <end position="42"/>
    </location>
</feature>
<protein>
    <submittedName>
        <fullName evidence="7">Protein FAM173B</fullName>
    </submittedName>
</protein>
<evidence type="ECO:0000256" key="5">
    <source>
        <dbReference type="SAM" id="Phobius"/>
    </source>
</evidence>